<proteinExistence type="predicted"/>
<evidence type="ECO:0000313" key="2">
    <source>
        <dbReference type="Proteomes" id="UP000019116"/>
    </source>
</evidence>
<dbReference type="Gramene" id="TraesSTA1B03G00312490.1">
    <property type="protein sequence ID" value="TraesSTA1B03G00312490.1.CDS1"/>
    <property type="gene ID" value="TraesSTA1B03G00312490"/>
</dbReference>
<dbReference type="OrthoDB" id="716470at2759"/>
<dbReference type="Gramene" id="TraesCS1B03G0726600.1">
    <property type="protein sequence ID" value="TraesCS1B03G0726600.1.CDS1"/>
    <property type="gene ID" value="TraesCS1B03G0726600"/>
</dbReference>
<organism evidence="1">
    <name type="scientific">Triticum aestivum</name>
    <name type="common">Wheat</name>
    <dbReference type="NCBI Taxonomy" id="4565"/>
    <lineage>
        <taxon>Eukaryota</taxon>
        <taxon>Viridiplantae</taxon>
        <taxon>Streptophyta</taxon>
        <taxon>Embryophyta</taxon>
        <taxon>Tracheophyta</taxon>
        <taxon>Spermatophyta</taxon>
        <taxon>Magnoliopsida</taxon>
        <taxon>Liliopsida</taxon>
        <taxon>Poales</taxon>
        <taxon>Poaceae</taxon>
        <taxon>BOP clade</taxon>
        <taxon>Pooideae</taxon>
        <taxon>Triticodae</taxon>
        <taxon>Triticeae</taxon>
        <taxon>Triticinae</taxon>
        <taxon>Triticum</taxon>
    </lineage>
</organism>
<name>A0A3B5YYI9_WHEAT</name>
<evidence type="ECO:0000313" key="1">
    <source>
        <dbReference type="EnsemblPlants" id="TraesCS1B02G257600.1.cds1"/>
    </source>
</evidence>
<dbReference type="Gramene" id="TraesLAC1B03G00316990.1">
    <property type="protein sequence ID" value="TraesLAC1B03G00316990.1.CDS1"/>
    <property type="gene ID" value="TraesLAC1B03G00316990"/>
</dbReference>
<sequence length="138" mass="14694">MMQQVMQLHLNGANHPAQRLFVDTPSPIIATQPTRRSAAPPKSRAASVPVRHSMHQAAQQSSVPVAKRASLLLVKRLGMLGPKEKMTAKAAEALIRCFDEPLTDEDISIIAKLTRLDPAALRIAGSMAGPDADADAAA</sequence>
<dbReference type="AlphaFoldDB" id="A0A3B5YYI9"/>
<dbReference type="EnsemblPlants" id="TraesCS1B02G257600.1">
    <property type="protein sequence ID" value="TraesCS1B02G257600.1.cds1"/>
    <property type="gene ID" value="TraesCS1B02G257600"/>
</dbReference>
<keyword evidence="2" id="KW-1185">Reference proteome</keyword>
<accession>A0A3B5YYI9</accession>
<reference evidence="1" key="1">
    <citation type="submission" date="2018-08" db="EMBL/GenBank/DDBJ databases">
        <authorList>
            <person name="Rossello M."/>
        </authorList>
    </citation>
    <scope>NUCLEOTIDE SEQUENCE [LARGE SCALE GENOMIC DNA]</scope>
    <source>
        <strain evidence="1">cv. Chinese Spring</strain>
    </source>
</reference>
<reference evidence="1" key="2">
    <citation type="submission" date="2018-10" db="UniProtKB">
        <authorList>
            <consortium name="EnsemblPlants"/>
        </authorList>
    </citation>
    <scope>IDENTIFICATION</scope>
</reference>
<dbReference type="Gramene" id="TraesCS1B02G257600.1">
    <property type="protein sequence ID" value="TraesCS1B02G257600.1.cds1"/>
    <property type="gene ID" value="TraesCS1B02G257600"/>
</dbReference>
<dbReference type="Proteomes" id="UP000019116">
    <property type="component" value="Chromosome 1B"/>
</dbReference>
<protein>
    <submittedName>
        <fullName evidence="1">Uncharacterized protein</fullName>
    </submittedName>
</protein>